<keyword evidence="1" id="KW-0812">Transmembrane</keyword>
<reference evidence="2" key="1">
    <citation type="submission" date="2015-08" db="EMBL/GenBank/DDBJ databases">
        <title>Draft genome sequence of Komagataeibacter europaeus CECT 8546 a cellulose producer strain from vinegar produced by the traditional method.</title>
        <authorList>
            <person name="Poehlein A."/>
            <person name="Valera M.J."/>
            <person name="Haack F.S."/>
            <person name="Mas A."/>
            <person name="Daniel R."/>
            <person name="Streit W.R."/>
            <person name="Mateo E."/>
        </authorList>
    </citation>
    <scope>NUCLEOTIDE SEQUENCE [LARGE SCALE GENOMIC DNA]</scope>
    <source>
        <strain evidence="2">CECT 8546</strain>
    </source>
</reference>
<comment type="caution">
    <text evidence="2">The sequence shown here is derived from an EMBL/GenBank/DDBJ whole genome shotgun (WGS) entry which is preliminary data.</text>
</comment>
<accession>A0A0M0EDT8</accession>
<dbReference type="EMBL" id="LHUQ01000030">
    <property type="protein sequence ID" value="KON63410.1"/>
    <property type="molecule type" value="Genomic_DNA"/>
</dbReference>
<protein>
    <submittedName>
        <fullName evidence="2">Uncharacterized protein</fullName>
    </submittedName>
</protein>
<evidence type="ECO:0000313" key="3">
    <source>
        <dbReference type="Proteomes" id="UP000037566"/>
    </source>
</evidence>
<dbReference type="AlphaFoldDB" id="A0A0M0EDT8"/>
<proteinExistence type="predicted"/>
<gene>
    <name evidence="2" type="ORF">KOEU_31200</name>
</gene>
<keyword evidence="3" id="KW-1185">Reference proteome</keyword>
<keyword evidence="1" id="KW-1133">Transmembrane helix</keyword>
<sequence length="77" mass="8221">MRLVVFGLPLLIVILNWLWPLPLPLGLKGVAAALVVVAALYHYWSRLSSGSIFAPEFGSSALFVMGILYCASGTGKS</sequence>
<evidence type="ECO:0000313" key="2">
    <source>
        <dbReference type="EMBL" id="KON63410.1"/>
    </source>
</evidence>
<keyword evidence="1" id="KW-0472">Membrane</keyword>
<dbReference type="Proteomes" id="UP000037566">
    <property type="component" value="Unassembled WGS sequence"/>
</dbReference>
<dbReference type="PATRIC" id="fig|33995.3.peg.3454"/>
<feature type="transmembrane region" description="Helical" evidence="1">
    <location>
        <begin position="57"/>
        <end position="75"/>
    </location>
</feature>
<organism evidence="2 3">
    <name type="scientific">Komagataeibacter europaeus</name>
    <name type="common">Gluconacetobacter europaeus</name>
    <dbReference type="NCBI Taxonomy" id="33995"/>
    <lineage>
        <taxon>Bacteria</taxon>
        <taxon>Pseudomonadati</taxon>
        <taxon>Pseudomonadota</taxon>
        <taxon>Alphaproteobacteria</taxon>
        <taxon>Acetobacterales</taxon>
        <taxon>Acetobacteraceae</taxon>
        <taxon>Komagataeibacter</taxon>
    </lineage>
</organism>
<evidence type="ECO:0000256" key="1">
    <source>
        <dbReference type="SAM" id="Phobius"/>
    </source>
</evidence>
<name>A0A0M0EDT8_KOMEU</name>